<feature type="compositionally biased region" description="Basic and acidic residues" evidence="1">
    <location>
        <begin position="280"/>
        <end position="289"/>
    </location>
</feature>
<organism evidence="2 3">
    <name type="scientific">Tolypocladium paradoxum</name>
    <dbReference type="NCBI Taxonomy" id="94208"/>
    <lineage>
        <taxon>Eukaryota</taxon>
        <taxon>Fungi</taxon>
        <taxon>Dikarya</taxon>
        <taxon>Ascomycota</taxon>
        <taxon>Pezizomycotina</taxon>
        <taxon>Sordariomycetes</taxon>
        <taxon>Hypocreomycetidae</taxon>
        <taxon>Hypocreales</taxon>
        <taxon>Ophiocordycipitaceae</taxon>
        <taxon>Tolypocladium</taxon>
    </lineage>
</organism>
<evidence type="ECO:0008006" key="4">
    <source>
        <dbReference type="Google" id="ProtNLM"/>
    </source>
</evidence>
<comment type="caution">
    <text evidence="2">The sequence shown here is derived from an EMBL/GenBank/DDBJ whole genome shotgun (WGS) entry which is preliminary data.</text>
</comment>
<feature type="compositionally biased region" description="Basic residues" evidence="1">
    <location>
        <begin position="489"/>
        <end position="503"/>
    </location>
</feature>
<feature type="compositionally biased region" description="Basic and acidic residues" evidence="1">
    <location>
        <begin position="319"/>
        <end position="328"/>
    </location>
</feature>
<evidence type="ECO:0000313" key="2">
    <source>
        <dbReference type="EMBL" id="POR36449.1"/>
    </source>
</evidence>
<gene>
    <name evidence="2" type="ORF">TPAR_03367</name>
</gene>
<evidence type="ECO:0000256" key="1">
    <source>
        <dbReference type="SAM" id="MobiDB-lite"/>
    </source>
</evidence>
<dbReference type="STRING" id="94208.A0A2S4L1Z6"/>
<reference evidence="2 3" key="1">
    <citation type="submission" date="2018-01" db="EMBL/GenBank/DDBJ databases">
        <title>Harnessing the power of phylogenomics to disentangle the directionality and signatures of interkingdom host jumping in the parasitic fungal genus Tolypocladium.</title>
        <authorList>
            <person name="Quandt C.A."/>
            <person name="Patterson W."/>
            <person name="Spatafora J.W."/>
        </authorList>
    </citation>
    <scope>NUCLEOTIDE SEQUENCE [LARGE SCALE GENOMIC DNA]</scope>
    <source>
        <strain evidence="2 3">NRBC 100945</strain>
    </source>
</reference>
<keyword evidence="3" id="KW-1185">Reference proteome</keyword>
<name>A0A2S4L1Z6_9HYPO</name>
<dbReference type="Proteomes" id="UP000237481">
    <property type="component" value="Unassembled WGS sequence"/>
</dbReference>
<protein>
    <recommendedName>
        <fullName evidence="4">DNA (cytosine-5)-methyltransferase 1 replication foci domain-containing protein</fullName>
    </recommendedName>
</protein>
<dbReference type="OrthoDB" id="5382953at2759"/>
<accession>A0A2S4L1Z6</accession>
<feature type="region of interest" description="Disordered" evidence="1">
    <location>
        <begin position="246"/>
        <end position="328"/>
    </location>
</feature>
<feature type="compositionally biased region" description="Polar residues" evidence="1">
    <location>
        <begin position="247"/>
        <end position="278"/>
    </location>
</feature>
<feature type="region of interest" description="Disordered" evidence="1">
    <location>
        <begin position="460"/>
        <end position="566"/>
    </location>
</feature>
<proteinExistence type="predicted"/>
<evidence type="ECO:0000313" key="3">
    <source>
        <dbReference type="Proteomes" id="UP000237481"/>
    </source>
</evidence>
<feature type="compositionally biased region" description="Polar residues" evidence="1">
    <location>
        <begin position="294"/>
        <end position="309"/>
    </location>
</feature>
<dbReference type="EMBL" id="PKSG01000322">
    <property type="protein sequence ID" value="POR36449.1"/>
    <property type="molecule type" value="Genomic_DNA"/>
</dbReference>
<sequence length="680" mass="76215">MAGRKRRASTSSVESVDETQIRWRQEHSVVRSVLKGVPSDDWPIFELRDAVVLNKDGETLENALHVGIRGPFIVRGNLIIDDPSQRSHLVMRVRASTPLEIRKCVTFSIGESPDGSPLIWLSGNGGWYEINPSPAYRPIYQKMCEATTLFYNLVDIYSSRRAPKKPKKSRSGWMDELSGIFLQYAARIGDGSTFDEVVERCNEHAGFFISQFAQQETVLDWQPTAFYKWLTTEHADLVRQMEDVNKNPLTHSPIPSAQDLNPTQTERTTTPSMKSASVETIRRPPDVVPKKQSRGSSSIAPAAAKTSTPEVKPSVTPRSVKESPKEDAQPLDLAAVDDAAVADDSPFASVFRAVEDAYDALIVTKKGVKTLSVLNKLYFTYRFPNYKDGTSGCHKIPVREVLQYYSTALLQNLDKSKYEELEFWPYLEQLSQTAFHPLAYKLSDFPVRLVPRKQMVRKPKIDELAPDAGSSVRMEEDAGTDSSPAPRGKTLKRPGRKPGKKSSLRPVIPPKKRPRSQFESESESEASGLKNSHYFSDGDHVMDDAPEVETPQDEGTPVNGQPAAPGEEPIKILIRAEKIPSTVPHGPDDAWTCDREGCDYIVRGGDDDECQARIREHFHDHEQQIERVSLAVTESRGHLPINHLLEKIKRMGEKAQSHQHQQQTVNGMVLPQPIKRKLIV</sequence>
<dbReference type="AlphaFoldDB" id="A0A2S4L1Z6"/>